<keyword evidence="3" id="KW-1185">Reference proteome</keyword>
<dbReference type="RefSeq" id="XP_025426677.1">
    <property type="nucleotide sequence ID" value="XM_025571378.1"/>
</dbReference>
<sequence length="69" mass="7450">STNRDFASATNVEPLNDRNTQSQDAAQQPSFSGPGASTSAASTTKPHGNKLLNKLDPRFDSDMLEEQQQ</sequence>
<protein>
    <submittedName>
        <fullName evidence="2">Uncharacterized protein</fullName>
    </submittedName>
</protein>
<evidence type="ECO:0000313" key="3">
    <source>
        <dbReference type="Proteomes" id="UP000248349"/>
    </source>
</evidence>
<evidence type="ECO:0000256" key="1">
    <source>
        <dbReference type="SAM" id="MobiDB-lite"/>
    </source>
</evidence>
<accession>A0A318Z0B2</accession>
<evidence type="ECO:0000313" key="2">
    <source>
        <dbReference type="EMBL" id="PYH40695.1"/>
    </source>
</evidence>
<feature type="non-terminal residue" evidence="2">
    <location>
        <position position="69"/>
    </location>
</feature>
<dbReference type="AlphaFoldDB" id="A0A318Z0B2"/>
<name>A0A318Z0B2_9EURO</name>
<proteinExistence type="predicted"/>
<feature type="non-terminal residue" evidence="2">
    <location>
        <position position="1"/>
    </location>
</feature>
<gene>
    <name evidence="2" type="ORF">BP01DRAFT_269434</name>
</gene>
<dbReference type="EMBL" id="KZ821278">
    <property type="protein sequence ID" value="PYH40695.1"/>
    <property type="molecule type" value="Genomic_DNA"/>
</dbReference>
<reference evidence="2 3" key="1">
    <citation type="submission" date="2016-12" db="EMBL/GenBank/DDBJ databases">
        <title>The genomes of Aspergillus section Nigri reveals drivers in fungal speciation.</title>
        <authorList>
            <consortium name="DOE Joint Genome Institute"/>
            <person name="Vesth T.C."/>
            <person name="Nybo J."/>
            <person name="Theobald S."/>
            <person name="Brandl J."/>
            <person name="Frisvad J.C."/>
            <person name="Nielsen K.F."/>
            <person name="Lyhne E.K."/>
            <person name="Kogle M.E."/>
            <person name="Kuo A."/>
            <person name="Riley R."/>
            <person name="Clum A."/>
            <person name="Nolan M."/>
            <person name="Lipzen A."/>
            <person name="Salamov A."/>
            <person name="Henrissat B."/>
            <person name="Wiebenga A."/>
            <person name="De Vries R.P."/>
            <person name="Grigoriev I.V."/>
            <person name="Mortensen U.H."/>
            <person name="Andersen M.R."/>
            <person name="Baker S.E."/>
        </authorList>
    </citation>
    <scope>NUCLEOTIDE SEQUENCE [LARGE SCALE GENOMIC DNA]</scope>
    <source>
        <strain evidence="2 3">JOP 1030-1</strain>
    </source>
</reference>
<feature type="region of interest" description="Disordered" evidence="1">
    <location>
        <begin position="1"/>
        <end position="69"/>
    </location>
</feature>
<feature type="compositionally biased region" description="Polar residues" evidence="1">
    <location>
        <begin position="1"/>
        <end position="31"/>
    </location>
</feature>
<dbReference type="Proteomes" id="UP000248349">
    <property type="component" value="Unassembled WGS sequence"/>
</dbReference>
<dbReference type="GeneID" id="37072606"/>
<dbReference type="OrthoDB" id="2590867at2759"/>
<organism evidence="2 3">
    <name type="scientific">Aspergillus saccharolyticus JOP 1030-1</name>
    <dbReference type="NCBI Taxonomy" id="1450539"/>
    <lineage>
        <taxon>Eukaryota</taxon>
        <taxon>Fungi</taxon>
        <taxon>Dikarya</taxon>
        <taxon>Ascomycota</taxon>
        <taxon>Pezizomycotina</taxon>
        <taxon>Eurotiomycetes</taxon>
        <taxon>Eurotiomycetidae</taxon>
        <taxon>Eurotiales</taxon>
        <taxon>Aspergillaceae</taxon>
        <taxon>Aspergillus</taxon>
        <taxon>Aspergillus subgen. Circumdati</taxon>
    </lineage>
</organism>